<evidence type="ECO:0000256" key="2">
    <source>
        <dbReference type="SAM" id="MobiDB-lite"/>
    </source>
</evidence>
<feature type="domain" description="Autotransporter" evidence="3">
    <location>
        <begin position="545"/>
        <end position="825"/>
    </location>
</feature>
<dbReference type="AlphaFoldDB" id="E5Y6V5"/>
<evidence type="ECO:0000256" key="1">
    <source>
        <dbReference type="ARBA" id="ARBA00022729"/>
    </source>
</evidence>
<dbReference type="STRING" id="563192.HMPREF0179_01940"/>
<keyword evidence="5" id="KW-1185">Reference proteome</keyword>
<organism evidence="4 5">
    <name type="scientific">Bilophila wadsworthia (strain 3_1_6)</name>
    <dbReference type="NCBI Taxonomy" id="563192"/>
    <lineage>
        <taxon>Bacteria</taxon>
        <taxon>Pseudomonadati</taxon>
        <taxon>Thermodesulfobacteriota</taxon>
        <taxon>Desulfovibrionia</taxon>
        <taxon>Desulfovibrionales</taxon>
        <taxon>Desulfovibrionaceae</taxon>
        <taxon>Bilophila</taxon>
    </lineage>
</organism>
<feature type="region of interest" description="Disordered" evidence="2">
    <location>
        <begin position="494"/>
        <end position="516"/>
    </location>
</feature>
<evidence type="ECO:0000313" key="5">
    <source>
        <dbReference type="Proteomes" id="UP000006034"/>
    </source>
</evidence>
<dbReference type="GeneID" id="78087701"/>
<dbReference type="InterPro" id="IPR011050">
    <property type="entry name" value="Pectin_lyase_fold/virulence"/>
</dbReference>
<dbReference type="OrthoDB" id="5316376at2"/>
<dbReference type="HOGENOM" id="CLU_343123_0_0_7"/>
<reference evidence="4 5" key="2">
    <citation type="submission" date="2013-04" db="EMBL/GenBank/DDBJ databases">
        <title>The Genome Sequence of Bilophila wadsworthia 3_1_6.</title>
        <authorList>
            <consortium name="The Broad Institute Genomics Platform"/>
            <person name="Earl A."/>
            <person name="Ward D."/>
            <person name="Feldgarden M."/>
            <person name="Gevers D."/>
            <person name="Sibley C."/>
            <person name="Strauss J."/>
            <person name="Allen-Vercoe E."/>
            <person name="Walker B."/>
            <person name="Young S."/>
            <person name="Zeng Q."/>
            <person name="Gargeya S."/>
            <person name="Fitzgerald M."/>
            <person name="Haas B."/>
            <person name="Abouelleil A."/>
            <person name="Allen A.W."/>
            <person name="Alvarado L."/>
            <person name="Arachchi H.M."/>
            <person name="Berlin A.M."/>
            <person name="Chapman S.B."/>
            <person name="Gainer-Dewar J."/>
            <person name="Goldberg J."/>
            <person name="Griggs A."/>
            <person name="Gujja S."/>
            <person name="Hansen M."/>
            <person name="Howarth C."/>
            <person name="Imamovic A."/>
            <person name="Ireland A."/>
            <person name="Larimer J."/>
            <person name="McCowan C."/>
            <person name="Murphy C."/>
            <person name="Pearson M."/>
            <person name="Poon T.W."/>
            <person name="Priest M."/>
            <person name="Roberts A."/>
            <person name="Saif S."/>
            <person name="Shea T."/>
            <person name="Sisk P."/>
            <person name="Sykes S."/>
            <person name="Wortman J."/>
            <person name="Nusbaum C."/>
            <person name="Birren B."/>
        </authorList>
    </citation>
    <scope>NUCLEOTIDE SEQUENCE [LARGE SCALE GENOMIC DNA]</scope>
    <source>
        <strain evidence="4 5">3_1_6</strain>
    </source>
</reference>
<dbReference type="Proteomes" id="UP000006034">
    <property type="component" value="Unassembled WGS sequence"/>
</dbReference>
<evidence type="ECO:0000259" key="3">
    <source>
        <dbReference type="PROSITE" id="PS51208"/>
    </source>
</evidence>
<dbReference type="GO" id="GO:0019867">
    <property type="term" value="C:outer membrane"/>
    <property type="evidence" value="ECO:0007669"/>
    <property type="project" value="InterPro"/>
</dbReference>
<comment type="caution">
    <text evidence="4">The sequence shown here is derived from an EMBL/GenBank/DDBJ whole genome shotgun (WGS) entry which is preliminary data.</text>
</comment>
<name>E5Y6V5_BILW3</name>
<sequence>MLTKGAIGNLVNRYNAVLKKCRLMNMFASLAIACTITIAVPTISLAENYIISKSTNWGDYTLENYNHRARMLHGGETLTILNDAIVTFDFTNPSSAIPITKGGCIIYSVDFFHSDGYKAGDVAISGGTILGKSAHPETGYGIYVYEDYPSKIELQNTNLILSDFNMGISAGNGTVDITNSSTIFTNINYGVYTKNNAHIDIKSKDFSISDSYIPVYAGGNSSVNIQEADNIDLNFSHSGIYSKDSATVAMKSSNFSMTGQYGLNASGNSSILVEADNVSLDAGALAYGEDNSTIRLAANSSGTLYGDVAAFGASNISLELGGTTQWTGASGKSAEARLQVELEDTATWHVLPAYTSETEYQPSEASRLQFTGGGIADLASAREYQKLSIGELAGNGGTFRLKVEDDSTDGVDQVDIVRYDSGSNSIYVVSSGNTEISAEEMNTYLVRQENGSGTFGLANTDQQVDLGLYLYKLASRTNDATTEWYLQRVESIVPVDPDDPTPPVNPNPPLSPTGETEAALSGLAGHYAMWYGQLTDLRKRLGEVRYGTQTGLWVRGFADKSRLDGLGGTSFTQNMFGGSIGYDTLASVSEESLWLVGMQLRSARAHQSVNGHWGGHGDLTSVGGGLYSTWAHADGWYVDAVGTMDWYNHKLRTSMLDGTRVHDDRSSYGLGASLEAGRKLDFAFSNEGRDYWFLEPQLQLSYFWVKGGDFHASNGMKIEQKNMDSLTGRAGLVLGKKFSLEGGNGERYMQPYVKAGVNHEFLGEQEARINGVRMTSDLDGTRVYYGAGVDWQATDNLRLYMQAEREHGEHFTREYNVSAGLKWKF</sequence>
<dbReference type="EMBL" id="ADCP02000001">
    <property type="protein sequence ID" value="EFV44296.2"/>
    <property type="molecule type" value="Genomic_DNA"/>
</dbReference>
<reference evidence="4 5" key="1">
    <citation type="submission" date="2010-10" db="EMBL/GenBank/DDBJ databases">
        <authorList>
            <consortium name="The Broad Institute Genome Sequencing Platform"/>
            <person name="Ward D."/>
            <person name="Earl A."/>
            <person name="Feldgarden M."/>
            <person name="Young S.K."/>
            <person name="Gargeya S."/>
            <person name="Zeng Q."/>
            <person name="Alvarado L."/>
            <person name="Berlin A."/>
            <person name="Bochicchio J."/>
            <person name="Chapman S.B."/>
            <person name="Chen Z."/>
            <person name="Freedman E."/>
            <person name="Gellesch M."/>
            <person name="Goldberg J."/>
            <person name="Griggs A."/>
            <person name="Gujja S."/>
            <person name="Heilman E."/>
            <person name="Heiman D."/>
            <person name="Howarth C."/>
            <person name="Mehta T."/>
            <person name="Neiman D."/>
            <person name="Pearson M."/>
            <person name="Roberts A."/>
            <person name="Saif S."/>
            <person name="Shea T."/>
            <person name="Shenoy N."/>
            <person name="Sisk P."/>
            <person name="Stolte C."/>
            <person name="Sykes S."/>
            <person name="White J."/>
            <person name="Yandava C."/>
            <person name="Allen-Vercoe E."/>
            <person name="Sibley C."/>
            <person name="Ambrose C.E."/>
            <person name="Strauss J."/>
            <person name="Daigneault M."/>
            <person name="Haas B."/>
            <person name="Nusbaum C."/>
            <person name="Birren B."/>
        </authorList>
    </citation>
    <scope>NUCLEOTIDE SEQUENCE [LARGE SCALE GENOMIC DNA]</scope>
    <source>
        <strain evidence="4 5">3_1_6</strain>
    </source>
</reference>
<dbReference type="NCBIfam" id="TIGR01414">
    <property type="entry name" value="autotrans_barl"/>
    <property type="match status" value="1"/>
</dbReference>
<dbReference type="Pfam" id="PF03797">
    <property type="entry name" value="Autotransporter"/>
    <property type="match status" value="1"/>
</dbReference>
<dbReference type="Pfam" id="PF03212">
    <property type="entry name" value="Pertactin"/>
    <property type="match status" value="1"/>
</dbReference>
<evidence type="ECO:0000313" key="4">
    <source>
        <dbReference type="EMBL" id="EFV44296.2"/>
    </source>
</evidence>
<dbReference type="PANTHER" id="PTHR35037:SF7">
    <property type="entry name" value="AUTOTRANSPORTER"/>
    <property type="match status" value="1"/>
</dbReference>
<dbReference type="PROSITE" id="PS51208">
    <property type="entry name" value="AUTOTRANSPORTER"/>
    <property type="match status" value="1"/>
</dbReference>
<protein>
    <submittedName>
        <fullName evidence="4">Outer membrane autotransporter barrel domain-containing protein</fullName>
    </submittedName>
</protein>
<dbReference type="InterPro" id="IPR036709">
    <property type="entry name" value="Autotransporte_beta_dom_sf"/>
</dbReference>
<dbReference type="SMART" id="SM00869">
    <property type="entry name" value="Autotransporter"/>
    <property type="match status" value="1"/>
</dbReference>
<dbReference type="PROSITE" id="PS51257">
    <property type="entry name" value="PROKAR_LIPOPROTEIN"/>
    <property type="match status" value="1"/>
</dbReference>
<dbReference type="eggNOG" id="COG3468">
    <property type="taxonomic scope" value="Bacteria"/>
</dbReference>
<dbReference type="Gene3D" id="2.160.20.20">
    <property type="match status" value="1"/>
</dbReference>
<dbReference type="InterPro" id="IPR012332">
    <property type="entry name" value="Autotransporter_pectin_lyase_C"/>
</dbReference>
<proteinExistence type="predicted"/>
<dbReference type="InterPro" id="IPR005546">
    <property type="entry name" value="Autotransporte_beta"/>
</dbReference>
<dbReference type="InterPro" id="IPR006315">
    <property type="entry name" value="OM_autotransptr_brl_dom"/>
</dbReference>
<accession>E5Y6V5</accession>
<gene>
    <name evidence="4" type="ORF">HMPREF0179_01940</name>
</gene>
<dbReference type="InterPro" id="IPR051551">
    <property type="entry name" value="Autotransporter_adhesion"/>
</dbReference>
<dbReference type="SUPFAM" id="SSF51126">
    <property type="entry name" value="Pectin lyase-like"/>
    <property type="match status" value="1"/>
</dbReference>
<dbReference type="RefSeq" id="WP_016360375.1">
    <property type="nucleotide sequence ID" value="NZ_KE150238.1"/>
</dbReference>
<dbReference type="InterPro" id="IPR003991">
    <property type="entry name" value="Pertactin_virulence_factor"/>
</dbReference>
<feature type="compositionally biased region" description="Pro residues" evidence="2">
    <location>
        <begin position="500"/>
        <end position="511"/>
    </location>
</feature>
<dbReference type="PRINTS" id="PR01484">
    <property type="entry name" value="PRTACTNFAMLY"/>
</dbReference>
<keyword evidence="1" id="KW-0732">Signal</keyword>
<dbReference type="SUPFAM" id="SSF103515">
    <property type="entry name" value="Autotransporter"/>
    <property type="match status" value="1"/>
</dbReference>
<dbReference type="Gene3D" id="2.40.128.130">
    <property type="entry name" value="Autotransporter beta-domain"/>
    <property type="match status" value="1"/>
</dbReference>
<dbReference type="PANTHER" id="PTHR35037">
    <property type="entry name" value="C-TERMINAL REGION OF AIDA-LIKE PROTEIN"/>
    <property type="match status" value="1"/>
</dbReference>
<dbReference type="InterPro" id="IPR004899">
    <property type="entry name" value="Pertactin_central"/>
</dbReference>